<feature type="repeat" description="ANK" evidence="4">
    <location>
        <begin position="963"/>
        <end position="995"/>
    </location>
</feature>
<evidence type="ECO:0000256" key="2">
    <source>
        <dbReference type="ARBA" id="ARBA00022737"/>
    </source>
</evidence>
<feature type="region of interest" description="Disordered" evidence="5">
    <location>
        <begin position="797"/>
        <end position="816"/>
    </location>
</feature>
<feature type="region of interest" description="Disordered" evidence="5">
    <location>
        <begin position="196"/>
        <end position="285"/>
    </location>
</feature>
<dbReference type="Pfam" id="PF24883">
    <property type="entry name" value="NPHP3_N"/>
    <property type="match status" value="1"/>
</dbReference>
<accession>A0A9D3RYA8</accession>
<keyword evidence="1" id="KW-0597">Phosphoprotein</keyword>
<dbReference type="PROSITE" id="PS50297">
    <property type="entry name" value="ANK_REP_REGION"/>
    <property type="match status" value="5"/>
</dbReference>
<protein>
    <recommendedName>
        <fullName evidence="11">Ankyrin repeat domain-containing protein 50</fullName>
    </recommendedName>
</protein>
<feature type="domain" description="Nephrocystin 3-like N-terminal" evidence="6">
    <location>
        <begin position="69"/>
        <end position="189"/>
    </location>
</feature>
<evidence type="ECO:0000259" key="8">
    <source>
        <dbReference type="Pfam" id="PF25521"/>
    </source>
</evidence>
<feature type="compositionally biased region" description="Basic and acidic residues" evidence="5">
    <location>
        <begin position="224"/>
        <end position="258"/>
    </location>
</feature>
<dbReference type="EMBL" id="JAFIRN010000005">
    <property type="protein sequence ID" value="KAG5848249.1"/>
    <property type="molecule type" value="Genomic_DNA"/>
</dbReference>
<evidence type="ECO:0000259" key="6">
    <source>
        <dbReference type="Pfam" id="PF24883"/>
    </source>
</evidence>
<dbReference type="Pfam" id="PF25521">
    <property type="entry name" value="WHD_TANC1"/>
    <property type="match status" value="1"/>
</dbReference>
<gene>
    <name evidence="9" type="ORF">ANANG_G00096470</name>
</gene>
<evidence type="ECO:0000259" key="7">
    <source>
        <dbReference type="Pfam" id="PF25520"/>
    </source>
</evidence>
<evidence type="ECO:0008006" key="11">
    <source>
        <dbReference type="Google" id="ProtNLM"/>
    </source>
</evidence>
<dbReference type="SMART" id="SM00248">
    <property type="entry name" value="ANK"/>
    <property type="match status" value="8"/>
</dbReference>
<feature type="compositionally biased region" description="Basic residues" evidence="5">
    <location>
        <begin position="1136"/>
        <end position="1147"/>
    </location>
</feature>
<feature type="compositionally biased region" description="Low complexity" evidence="5">
    <location>
        <begin position="677"/>
        <end position="694"/>
    </location>
</feature>
<feature type="compositionally biased region" description="Low complexity" evidence="5">
    <location>
        <begin position="900"/>
        <end position="915"/>
    </location>
</feature>
<keyword evidence="3 4" id="KW-0040">ANK repeat</keyword>
<feature type="repeat" description="ANK" evidence="4">
    <location>
        <begin position="588"/>
        <end position="620"/>
    </location>
</feature>
<feature type="compositionally biased region" description="Gly residues" evidence="5">
    <location>
        <begin position="1250"/>
        <end position="1262"/>
    </location>
</feature>
<dbReference type="Gene3D" id="1.25.40.20">
    <property type="entry name" value="Ankyrin repeat-containing domain"/>
    <property type="match status" value="5"/>
</dbReference>
<dbReference type="Proteomes" id="UP001044222">
    <property type="component" value="Unassembled WGS sequence"/>
</dbReference>
<feature type="repeat" description="ANK" evidence="4">
    <location>
        <begin position="1061"/>
        <end position="1093"/>
    </location>
</feature>
<comment type="caution">
    <text evidence="9">The sequence shown here is derived from an EMBL/GenBank/DDBJ whole genome shotgun (WGS) entry which is preliminary data.</text>
</comment>
<feature type="region of interest" description="Disordered" evidence="5">
    <location>
        <begin position="1193"/>
        <end position="1305"/>
    </location>
</feature>
<evidence type="ECO:0000256" key="4">
    <source>
        <dbReference type="PROSITE-ProRule" id="PRU00023"/>
    </source>
</evidence>
<feature type="repeat" description="ANK" evidence="4">
    <location>
        <begin position="621"/>
        <end position="653"/>
    </location>
</feature>
<dbReference type="InterPro" id="IPR056884">
    <property type="entry name" value="NPHP3-like_N"/>
</dbReference>
<feature type="compositionally biased region" description="Basic and acidic residues" evidence="5">
    <location>
        <begin position="268"/>
        <end position="280"/>
    </location>
</feature>
<evidence type="ECO:0000256" key="1">
    <source>
        <dbReference type="ARBA" id="ARBA00022553"/>
    </source>
</evidence>
<evidence type="ECO:0000313" key="9">
    <source>
        <dbReference type="EMBL" id="KAG5848249.1"/>
    </source>
</evidence>
<feature type="compositionally biased region" description="Basic residues" evidence="5">
    <location>
        <begin position="888"/>
        <end position="899"/>
    </location>
</feature>
<dbReference type="PANTHER" id="PTHR24198">
    <property type="entry name" value="ANKYRIN REPEAT AND PROTEIN KINASE DOMAIN-CONTAINING PROTEIN"/>
    <property type="match status" value="1"/>
</dbReference>
<feature type="region of interest" description="Disordered" evidence="5">
    <location>
        <begin position="543"/>
        <end position="566"/>
    </location>
</feature>
<evidence type="ECO:0000313" key="10">
    <source>
        <dbReference type="Proteomes" id="UP001044222"/>
    </source>
</evidence>
<feature type="region of interest" description="Disordered" evidence="5">
    <location>
        <begin position="1122"/>
        <end position="1178"/>
    </location>
</feature>
<proteinExistence type="predicted"/>
<dbReference type="InterPro" id="IPR058056">
    <property type="entry name" value="WH_TANC1/2"/>
</dbReference>
<dbReference type="SUPFAM" id="SSF48403">
    <property type="entry name" value="Ankyrin repeat"/>
    <property type="match status" value="2"/>
</dbReference>
<dbReference type="PROSITE" id="PS50088">
    <property type="entry name" value="ANK_REPEAT"/>
    <property type="match status" value="6"/>
</dbReference>
<evidence type="ECO:0000256" key="5">
    <source>
        <dbReference type="SAM" id="MobiDB-lite"/>
    </source>
</evidence>
<feature type="repeat" description="ANK" evidence="4">
    <location>
        <begin position="935"/>
        <end position="962"/>
    </location>
</feature>
<keyword evidence="2" id="KW-0677">Repeat</keyword>
<reference evidence="9" key="1">
    <citation type="submission" date="2021-01" db="EMBL/GenBank/DDBJ databases">
        <title>A chromosome-scale assembly of European eel, Anguilla anguilla.</title>
        <authorList>
            <person name="Henkel C."/>
            <person name="Jong-Raadsen S.A."/>
            <person name="Dufour S."/>
            <person name="Weltzien F.-A."/>
            <person name="Palstra A.P."/>
            <person name="Pelster B."/>
            <person name="Spaink H.P."/>
            <person name="Van Den Thillart G.E."/>
            <person name="Jansen H."/>
            <person name="Zahm M."/>
            <person name="Klopp C."/>
            <person name="Cedric C."/>
            <person name="Louis A."/>
            <person name="Berthelot C."/>
            <person name="Parey E."/>
            <person name="Roest Crollius H."/>
            <person name="Montfort J."/>
            <person name="Robinson-Rechavi M."/>
            <person name="Bucao C."/>
            <person name="Bouchez O."/>
            <person name="Gislard M."/>
            <person name="Lluch J."/>
            <person name="Milhes M."/>
            <person name="Lampietro C."/>
            <person name="Lopez Roques C."/>
            <person name="Donnadieu C."/>
            <person name="Braasch I."/>
            <person name="Desvignes T."/>
            <person name="Postlethwait J."/>
            <person name="Bobe J."/>
            <person name="Guiguen Y."/>
            <person name="Dirks R."/>
        </authorList>
    </citation>
    <scope>NUCLEOTIDE SEQUENCE</scope>
    <source>
        <strain evidence="9">Tag_6206</strain>
        <tissue evidence="9">Liver</tissue>
    </source>
</reference>
<feature type="region of interest" description="Disordered" evidence="5">
    <location>
        <begin position="863"/>
        <end position="927"/>
    </location>
</feature>
<organism evidence="9 10">
    <name type="scientific">Anguilla anguilla</name>
    <name type="common">European freshwater eel</name>
    <name type="synonym">Muraena anguilla</name>
    <dbReference type="NCBI Taxonomy" id="7936"/>
    <lineage>
        <taxon>Eukaryota</taxon>
        <taxon>Metazoa</taxon>
        <taxon>Chordata</taxon>
        <taxon>Craniata</taxon>
        <taxon>Vertebrata</taxon>
        <taxon>Euteleostomi</taxon>
        <taxon>Actinopterygii</taxon>
        <taxon>Neopterygii</taxon>
        <taxon>Teleostei</taxon>
        <taxon>Anguilliformes</taxon>
        <taxon>Anguillidae</taxon>
        <taxon>Anguilla</taxon>
    </lineage>
</organism>
<feature type="region of interest" description="Disordered" evidence="5">
    <location>
        <begin position="677"/>
        <end position="732"/>
    </location>
</feature>
<feature type="compositionally biased region" description="Low complexity" evidence="5">
    <location>
        <begin position="1208"/>
        <end position="1232"/>
    </location>
</feature>
<dbReference type="PANTHER" id="PTHR24198:SF165">
    <property type="entry name" value="ANKYRIN REPEAT-CONTAINING PROTEIN-RELATED"/>
    <property type="match status" value="1"/>
</dbReference>
<feature type="domain" description="TANC1/2-like winged helix" evidence="8">
    <location>
        <begin position="418"/>
        <end position="522"/>
    </location>
</feature>
<sequence length="1364" mass="145195">MAPPGPQQGRPFYCRDWVFQKLQRCLQEKSNPLAGERRPTLQPGGGAGPGAGGRLALGQRGVLGCCWWGPGCGKTALCRELLWPSRTQGLLRGLHLRSLAFHFCHALDAGHLSVGRFVRGLVAQLCRSVLVPGFEEALRDPAAQSLLQPGECERDPAEAFKRCVLLPLLSLKPPQQSLFLLVDSVDEGCQLGEAEPRMGAWSAAESRKGAGSEAEPSKGAGSGEEIRTEAGSEAEPRTGAGEELRTEAGSEAEPRTGSEAEPSTGAESETKPRVGAKSEAEPSVGARPCRTIAELLASHHQLLPPWLLLICSSRRQNRAVTKLFTGFRKISLDDLRKAHVVKDVQQYILHRLDQEEALRRHLTKETAEMLNQLHIKSGGCFLYLERVLDGAGDGFLPLREIRHIPGTLNGLYLWLCQRLFARKRFAAVRPVLDAALAARRPLAVKELYRAAWTRDTALTMEEFRRKMDALSELLVEGAAGTRTLFHASFAEWLLDVKHCTPRYLCSAAEGHRMLAMSYSCRARAAGPGRGLLGASRRRSGRCWSSWSRPGARERRGRAGGAAGSRAGGEESVRALLENGASVNWTDGGGRSLLASAAYGGSLGAVDLLAGRGADLELADGHGQTPLTLAGRQGHAAVVERLIGYGAAVDRSDHDGWTALRSAAWAGHAGRWRPCCGPAPGWTAPTPTGAPAPGRRLGGPRGHRAQPPPARGPGRPGRPRGEDAAHRRRHAGHRRVAEHLLRHGARLDHQDADGRTALAVAALRAPSGGAGAAAAATPPWATPRRWTCSWRAGPTWTTPTAVAAPPAGGGVHGPRRRGEGAALLGRAVDGVGAEGRTVLAWLPPRGVEVVRLLLDRGWTRAIEMTPAGPRSRRRRGPPRRLPGPGGPRRPLRRGGQRRARPAGAGRPGGAPRLRAGAAGGLPGQPGPARVRRAQRLRVAAQEGHRDVVELLLAGGADVDCRDADGRTTLYALALENQLGMAECLLEHGAGAEARDPEGRTALHVACWQGHLEMARALVAHGADVNAADGSGAAAAVGGLAGARGGGAPPAGRRARPDHACDQGATALGVAAQEGHAEVVRALLDRGADPNHADRWRTAVRVATRGGHAHIVQLLEKYGAVGQAGPPTTKSAAPPHQIHWHKHGTRRPSARGPRPNFRLPVRVPRLSGHPLPPQPLPQEFPEFPAHRLLRRHRPDHARGRRPASQPHPAGPAALPPAQAGPGVRRRPASASRSPSSDREGNRVKLAPKGRRSGSGGVGGSGRSGSGRRKFQNGPAPEYDVSRLAVRPTDPLRNSQQGGAENKRNAVATGPKYHLQGQQGFLCRGEGYPIREPELYPIREAELSLKRALMLSEAGDPSLSCKKETPL</sequence>
<evidence type="ECO:0000256" key="3">
    <source>
        <dbReference type="ARBA" id="ARBA00023043"/>
    </source>
</evidence>
<feature type="domain" description="TANC1/2-like AAA+ ATPase lid" evidence="7">
    <location>
        <begin position="333"/>
        <end position="417"/>
    </location>
</feature>
<dbReference type="InterPro" id="IPR002110">
    <property type="entry name" value="Ankyrin_rpt"/>
</dbReference>
<keyword evidence="10" id="KW-1185">Reference proteome</keyword>
<dbReference type="Pfam" id="PF25520">
    <property type="entry name" value="AAA_lid_TANC1"/>
    <property type="match status" value="1"/>
</dbReference>
<dbReference type="InterPro" id="IPR036770">
    <property type="entry name" value="Ankyrin_rpt-contain_sf"/>
</dbReference>
<name>A0A9D3RYA8_ANGAN</name>
<dbReference type="PRINTS" id="PR01415">
    <property type="entry name" value="ANKYRIN"/>
</dbReference>
<dbReference type="InterPro" id="IPR058018">
    <property type="entry name" value="AAA_lid_TANC1/2"/>
</dbReference>
<feature type="repeat" description="ANK" evidence="4">
    <location>
        <begin position="996"/>
        <end position="1028"/>
    </location>
</feature>
<dbReference type="Pfam" id="PF12796">
    <property type="entry name" value="Ank_2"/>
    <property type="match status" value="3"/>
</dbReference>